<accession>A0ABX1B4R9</accession>
<evidence type="ECO:0000313" key="3">
    <source>
        <dbReference type="Proteomes" id="UP000696294"/>
    </source>
</evidence>
<dbReference type="EMBL" id="JAATEP010000019">
    <property type="protein sequence ID" value="NJP92830.1"/>
    <property type="molecule type" value="Genomic_DNA"/>
</dbReference>
<name>A0ABX1B4R9_9ACTN</name>
<comment type="caution">
    <text evidence="2">The sequence shown here is derived from an EMBL/GenBank/DDBJ whole genome shotgun (WGS) entry which is preliminary data.</text>
</comment>
<keyword evidence="3" id="KW-1185">Reference proteome</keyword>
<dbReference type="Pfam" id="PF13360">
    <property type="entry name" value="PQQ_2"/>
    <property type="match status" value="1"/>
</dbReference>
<protein>
    <submittedName>
        <fullName evidence="2">PQQ-binding-like beta-propeller repeat protein</fullName>
    </submittedName>
</protein>
<dbReference type="InterPro" id="IPR002372">
    <property type="entry name" value="PQQ_rpt_dom"/>
</dbReference>
<feature type="domain" description="Pyrrolo-quinoline quinone repeat" evidence="1">
    <location>
        <begin position="19"/>
        <end position="171"/>
    </location>
</feature>
<dbReference type="InterPro" id="IPR011047">
    <property type="entry name" value="Quinoprotein_ADH-like_sf"/>
</dbReference>
<reference evidence="2 3" key="1">
    <citation type="submission" date="2020-03" db="EMBL/GenBank/DDBJ databases">
        <title>WGS of actinomycetes isolated from Thailand.</title>
        <authorList>
            <person name="Thawai C."/>
        </authorList>
    </citation>
    <scope>NUCLEOTIDE SEQUENCE [LARGE SCALE GENOMIC DNA]</scope>
    <source>
        <strain evidence="2 3">FMUSA5-5</strain>
    </source>
</reference>
<dbReference type="SUPFAM" id="SSF50998">
    <property type="entry name" value="Quinoprotein alcohol dehydrogenase-like"/>
    <property type="match status" value="1"/>
</dbReference>
<evidence type="ECO:0000259" key="1">
    <source>
        <dbReference type="Pfam" id="PF13360"/>
    </source>
</evidence>
<dbReference type="Gene3D" id="2.130.10.10">
    <property type="entry name" value="YVTN repeat-like/Quinoprotein amine dehydrogenase"/>
    <property type="match status" value="1"/>
</dbReference>
<evidence type="ECO:0000313" key="2">
    <source>
        <dbReference type="EMBL" id="NJP92830.1"/>
    </source>
</evidence>
<proteinExistence type="predicted"/>
<sequence length="534" mass="56570">MPGLSGRGVGPPFPAGVRSELWRTDFRDGWSDSVFLGTSLVLTHGDQIEGRDATTGRVLWTFDASEVEGYAPPEDRLEATGDYVVAVAPHEGVDDEDDPRGDDLLAFHGRTGAILWNITSGHRGIDVPRPYLNYLGVGRGRVLIHLPGLGVVRALGAMDGRRRWEYAVPAGCTGVSGDADEWTVALLMTCGRRTRIEVLDPGSGRLMWEREVFPLGNPLVTVDGGVVGLESDAALTVYDAGGRPLFEHVGDMACACQLAATAAGLLIVRPSGVSDSYAAVTEVVNRLNGHVTRLTGAAGALEGVMAVGGRLYGVRPLAPDLLGTVVVMIDPVTGRQTPITGFPSFQEVVGLGEHIMIVNDVGREAGTTLIAYRTSPTSPADSGAAVRDGVARERWPDACALVPPAALPALFAGARYRFVARPAPPELALATPTRCDLIPVLPASAGRPVITLNVLWVSRTPDEAETVLQARRARLGNTKRVTDDSGNRMYVDRAMTDMVILRVGGTLIRMDGAGDQAVAVRLASRVASVLRGLT</sequence>
<organism evidence="2 3">
    <name type="scientific">Nonomuraea composti</name>
    <dbReference type="NCBI Taxonomy" id="2720023"/>
    <lineage>
        <taxon>Bacteria</taxon>
        <taxon>Bacillati</taxon>
        <taxon>Actinomycetota</taxon>
        <taxon>Actinomycetes</taxon>
        <taxon>Streptosporangiales</taxon>
        <taxon>Streptosporangiaceae</taxon>
        <taxon>Nonomuraea</taxon>
    </lineage>
</organism>
<dbReference type="InterPro" id="IPR015943">
    <property type="entry name" value="WD40/YVTN_repeat-like_dom_sf"/>
</dbReference>
<gene>
    <name evidence="2" type="ORF">HCN51_25795</name>
</gene>
<dbReference type="Proteomes" id="UP000696294">
    <property type="component" value="Unassembled WGS sequence"/>
</dbReference>